<organism evidence="5 6">
    <name type="scientific">Oikeobacillus pervagus</name>
    <dbReference type="NCBI Taxonomy" id="1325931"/>
    <lineage>
        <taxon>Bacteria</taxon>
        <taxon>Bacillati</taxon>
        <taxon>Bacillota</taxon>
        <taxon>Bacilli</taxon>
        <taxon>Bacillales</taxon>
        <taxon>Bacillaceae</taxon>
        <taxon>Oikeobacillus</taxon>
    </lineage>
</organism>
<dbReference type="PANTHER" id="PTHR43423:SF1">
    <property type="entry name" value="ABC TRANSPORTER I FAMILY MEMBER 17"/>
    <property type="match status" value="1"/>
</dbReference>
<keyword evidence="2" id="KW-0547">Nucleotide-binding</keyword>
<dbReference type="PROSITE" id="PS50893">
    <property type="entry name" value="ABC_TRANSPORTER_2"/>
    <property type="match status" value="1"/>
</dbReference>
<gene>
    <name evidence="5" type="ORF">J2S13_002505</name>
</gene>
<evidence type="ECO:0000313" key="6">
    <source>
        <dbReference type="Proteomes" id="UP001237207"/>
    </source>
</evidence>
<dbReference type="EMBL" id="JAUSUC010000035">
    <property type="protein sequence ID" value="MDQ0216083.1"/>
    <property type="molecule type" value="Genomic_DNA"/>
</dbReference>
<sequence length="204" mass="23254">MFHLKKVRYKEILQIDEMKIPSNRVTCVVGESGSGKSTLLKLLNKMLIPDKGEILFQNQHLDERDAVEHRREVIMVAQTPLIFSGSIEENLQKGKWFSDQVEATEEELKHSLQVVHLHKSLDENVKDLSGGEKQRVALARALLINPKVYLLDEPTSALDEETEIKVLSNIIQEVKKRSGTVIMVTHSKTAWETFGEHIIHIGKR</sequence>
<feature type="domain" description="ABC transporter" evidence="4">
    <location>
        <begin position="2"/>
        <end position="203"/>
    </location>
</feature>
<comment type="caution">
    <text evidence="5">The sequence shown here is derived from an EMBL/GenBank/DDBJ whole genome shotgun (WGS) entry which is preliminary data.</text>
</comment>
<proteinExistence type="predicted"/>
<keyword evidence="6" id="KW-1185">Reference proteome</keyword>
<evidence type="ECO:0000313" key="5">
    <source>
        <dbReference type="EMBL" id="MDQ0216083.1"/>
    </source>
</evidence>
<evidence type="ECO:0000259" key="4">
    <source>
        <dbReference type="PROSITE" id="PS50893"/>
    </source>
</evidence>
<protein>
    <submittedName>
        <fullName evidence="5">ABC transport system ATP-binding protein</fullName>
    </submittedName>
</protein>
<keyword evidence="3 5" id="KW-0067">ATP-binding</keyword>
<dbReference type="GO" id="GO:0005524">
    <property type="term" value="F:ATP binding"/>
    <property type="evidence" value="ECO:0007669"/>
    <property type="project" value="UniProtKB-KW"/>
</dbReference>
<dbReference type="GO" id="GO:0016887">
    <property type="term" value="F:ATP hydrolysis activity"/>
    <property type="evidence" value="ECO:0007669"/>
    <property type="project" value="InterPro"/>
</dbReference>
<accession>A0AAJ1T0A9</accession>
<dbReference type="InterPro" id="IPR003593">
    <property type="entry name" value="AAA+_ATPase"/>
</dbReference>
<dbReference type="InterPro" id="IPR017871">
    <property type="entry name" value="ABC_transporter-like_CS"/>
</dbReference>
<keyword evidence="1" id="KW-0813">Transport</keyword>
<dbReference type="CDD" id="cd03228">
    <property type="entry name" value="ABCC_MRP_Like"/>
    <property type="match status" value="1"/>
</dbReference>
<evidence type="ECO:0000256" key="2">
    <source>
        <dbReference type="ARBA" id="ARBA00022741"/>
    </source>
</evidence>
<dbReference type="PROSITE" id="PS00211">
    <property type="entry name" value="ABC_TRANSPORTER_1"/>
    <property type="match status" value="1"/>
</dbReference>
<evidence type="ECO:0000256" key="3">
    <source>
        <dbReference type="ARBA" id="ARBA00022840"/>
    </source>
</evidence>
<dbReference type="AlphaFoldDB" id="A0AAJ1T0A9"/>
<dbReference type="SMART" id="SM00382">
    <property type="entry name" value="AAA"/>
    <property type="match status" value="1"/>
</dbReference>
<dbReference type="Proteomes" id="UP001237207">
    <property type="component" value="Unassembled WGS sequence"/>
</dbReference>
<dbReference type="InterPro" id="IPR003439">
    <property type="entry name" value="ABC_transporter-like_ATP-bd"/>
</dbReference>
<name>A0AAJ1T0A9_9BACI</name>
<dbReference type="Gene3D" id="3.40.50.300">
    <property type="entry name" value="P-loop containing nucleotide triphosphate hydrolases"/>
    <property type="match status" value="1"/>
</dbReference>
<dbReference type="Pfam" id="PF00005">
    <property type="entry name" value="ABC_tran"/>
    <property type="match status" value="1"/>
</dbReference>
<dbReference type="RefSeq" id="WP_307258080.1">
    <property type="nucleotide sequence ID" value="NZ_JAUSUC010000035.1"/>
</dbReference>
<dbReference type="PANTHER" id="PTHR43423">
    <property type="entry name" value="ABC TRANSPORTER I FAMILY MEMBER 17"/>
    <property type="match status" value="1"/>
</dbReference>
<dbReference type="InterPro" id="IPR027417">
    <property type="entry name" value="P-loop_NTPase"/>
</dbReference>
<reference evidence="5" key="1">
    <citation type="submission" date="2023-07" db="EMBL/GenBank/DDBJ databases">
        <title>Genomic Encyclopedia of Type Strains, Phase IV (KMG-IV): sequencing the most valuable type-strain genomes for metagenomic binning, comparative biology and taxonomic classification.</title>
        <authorList>
            <person name="Goeker M."/>
        </authorList>
    </citation>
    <scope>NUCLEOTIDE SEQUENCE</scope>
    <source>
        <strain evidence="5">DSM 23947</strain>
    </source>
</reference>
<evidence type="ECO:0000256" key="1">
    <source>
        <dbReference type="ARBA" id="ARBA00022448"/>
    </source>
</evidence>
<dbReference type="SUPFAM" id="SSF52540">
    <property type="entry name" value="P-loop containing nucleoside triphosphate hydrolases"/>
    <property type="match status" value="1"/>
</dbReference>